<keyword evidence="2" id="KW-1133">Transmembrane helix</keyword>
<organism evidence="3 4">
    <name type="scientific">Sphingomonas sanguinis</name>
    <dbReference type="NCBI Taxonomy" id="33051"/>
    <lineage>
        <taxon>Bacteria</taxon>
        <taxon>Pseudomonadati</taxon>
        <taxon>Pseudomonadota</taxon>
        <taxon>Alphaproteobacteria</taxon>
        <taxon>Sphingomonadales</taxon>
        <taxon>Sphingomonadaceae</taxon>
        <taxon>Sphingomonas</taxon>
    </lineage>
</organism>
<name>A0A147J6F3_9SPHN</name>
<proteinExistence type="predicted"/>
<accession>A0A147J6F3</accession>
<dbReference type="Proteomes" id="UP000074410">
    <property type="component" value="Unassembled WGS sequence"/>
</dbReference>
<feature type="transmembrane region" description="Helical" evidence="2">
    <location>
        <begin position="66"/>
        <end position="89"/>
    </location>
</feature>
<keyword evidence="2" id="KW-0472">Membrane</keyword>
<feature type="transmembrane region" description="Helical" evidence="2">
    <location>
        <begin position="39"/>
        <end position="59"/>
    </location>
</feature>
<keyword evidence="2" id="KW-0812">Transmembrane</keyword>
<reference evidence="3 4" key="1">
    <citation type="journal article" date="2016" name="Front. Microbiol.">
        <title>Genomic Resource of Rice Seed Associated Bacteria.</title>
        <authorList>
            <person name="Midha S."/>
            <person name="Bansal K."/>
            <person name="Sharma S."/>
            <person name="Kumar N."/>
            <person name="Patil P.P."/>
            <person name="Chaudhry V."/>
            <person name="Patil P.B."/>
        </authorList>
    </citation>
    <scope>NUCLEOTIDE SEQUENCE [LARGE SCALE GENOMIC DNA]</scope>
    <source>
        <strain evidence="3 4">NS258</strain>
    </source>
</reference>
<comment type="caution">
    <text evidence="3">The sequence shown here is derived from an EMBL/GenBank/DDBJ whole genome shotgun (WGS) entry which is preliminary data.</text>
</comment>
<evidence type="ECO:0000313" key="3">
    <source>
        <dbReference type="EMBL" id="KTW10017.1"/>
    </source>
</evidence>
<evidence type="ECO:0000256" key="2">
    <source>
        <dbReference type="SAM" id="Phobius"/>
    </source>
</evidence>
<evidence type="ECO:0000313" key="4">
    <source>
        <dbReference type="Proteomes" id="UP000074410"/>
    </source>
</evidence>
<dbReference type="EMBL" id="LDTC01000110">
    <property type="protein sequence ID" value="KTW10017.1"/>
    <property type="molecule type" value="Genomic_DNA"/>
</dbReference>
<dbReference type="RefSeq" id="WP_058717628.1">
    <property type="nucleotide sequence ID" value="NZ_LDTC01000110.1"/>
</dbReference>
<gene>
    <name evidence="3" type="ORF">NS258_13700</name>
</gene>
<dbReference type="AlphaFoldDB" id="A0A147J6F3"/>
<evidence type="ECO:0000256" key="1">
    <source>
        <dbReference type="SAM" id="MobiDB-lite"/>
    </source>
</evidence>
<dbReference type="OrthoDB" id="7584730at2"/>
<protein>
    <submittedName>
        <fullName evidence="3">Uncharacterized protein</fullName>
    </submittedName>
</protein>
<feature type="region of interest" description="Disordered" evidence="1">
    <location>
        <begin position="102"/>
        <end position="124"/>
    </location>
</feature>
<sequence length="124" mass="12820">MLDTIALCLVGFWLLAAGSYRHAKDAGTLHDAKLRLGLKLLGGAMLLLALSSSGTAITGERIVRMLGAASIAGVALNLLLSVRAGAAFAPLRALNRLVGRTRTSRSAAPAVRAPAYQAANSRAR</sequence>